<dbReference type="EMBL" id="PPTX01000030">
    <property type="protein sequence ID" value="RDB75221.1"/>
    <property type="molecule type" value="Genomic_DNA"/>
</dbReference>
<dbReference type="Proteomes" id="UP000253970">
    <property type="component" value="Unassembled WGS sequence"/>
</dbReference>
<feature type="transmembrane region" description="Helical" evidence="8">
    <location>
        <begin position="99"/>
        <end position="122"/>
    </location>
</feature>
<feature type="transmembrane region" description="Helical" evidence="8">
    <location>
        <begin position="38"/>
        <end position="61"/>
    </location>
</feature>
<dbReference type="InterPro" id="IPR007227">
    <property type="entry name" value="Cell_shape_determining_MreD"/>
</dbReference>
<evidence type="ECO:0000313" key="9">
    <source>
        <dbReference type="EMBL" id="RDB73365.1"/>
    </source>
</evidence>
<evidence type="ECO:0000256" key="6">
    <source>
        <dbReference type="ARBA" id="ARBA00022989"/>
    </source>
</evidence>
<sequence>MNLGREGVVIAVGAVVALLLQIVVAPNIALFSAQPNFLLAYVLVVAIARPLDAGPVLPFALGLVCDLLGSGPVGGYAFLFVIVSFIASRAFSVLDNDTLFMPVTIFVVATFAAEMLYGALLIGLGLSASPVDAFLYRALPCTLYDCVVGLVLYPIIARLLASGAQDRGPRTPRLR</sequence>
<dbReference type="EMBL" id="PPTU01000001">
    <property type="protein sequence ID" value="RDB73365.1"/>
    <property type="molecule type" value="Genomic_DNA"/>
</dbReference>
<accession>A0A369MLM6</accession>
<evidence type="ECO:0000313" key="12">
    <source>
        <dbReference type="Proteomes" id="UP000253752"/>
    </source>
</evidence>
<keyword evidence="7 8" id="KW-0472">Membrane</keyword>
<feature type="transmembrane region" description="Helical" evidence="8">
    <location>
        <begin position="67"/>
        <end position="87"/>
    </location>
</feature>
<evidence type="ECO:0000256" key="5">
    <source>
        <dbReference type="ARBA" id="ARBA00022960"/>
    </source>
</evidence>
<dbReference type="NCBIfam" id="TIGR03426">
    <property type="entry name" value="shape_MreD"/>
    <property type="match status" value="1"/>
</dbReference>
<comment type="similarity">
    <text evidence="2">Belongs to the MreD family.</text>
</comment>
<proteinExistence type="inferred from homology"/>
<dbReference type="RefSeq" id="WP_009304614.1">
    <property type="nucleotide sequence ID" value="NZ_AP025575.1"/>
</dbReference>
<feature type="transmembrane region" description="Helical" evidence="8">
    <location>
        <begin position="142"/>
        <end position="161"/>
    </location>
</feature>
<keyword evidence="4 8" id="KW-0812">Transmembrane</keyword>
<dbReference type="GO" id="GO:0008360">
    <property type="term" value="P:regulation of cell shape"/>
    <property type="evidence" value="ECO:0007669"/>
    <property type="project" value="UniProtKB-KW"/>
</dbReference>
<evidence type="ECO:0000313" key="14">
    <source>
        <dbReference type="Proteomes" id="UP000312594"/>
    </source>
</evidence>
<comment type="caution">
    <text evidence="9">The sequence shown here is derived from an EMBL/GenBank/DDBJ whole genome shotgun (WGS) entry which is preliminary data.</text>
</comment>
<organism evidence="9 13">
    <name type="scientific">Eggerthella lenta</name>
    <name type="common">Eubacterium lentum</name>
    <dbReference type="NCBI Taxonomy" id="84112"/>
    <lineage>
        <taxon>Bacteria</taxon>
        <taxon>Bacillati</taxon>
        <taxon>Actinomycetota</taxon>
        <taxon>Coriobacteriia</taxon>
        <taxon>Eggerthellales</taxon>
        <taxon>Eggerthellaceae</taxon>
        <taxon>Eggerthella</taxon>
    </lineage>
</organism>
<dbReference type="Pfam" id="PF04093">
    <property type="entry name" value="MreD"/>
    <property type="match status" value="1"/>
</dbReference>
<keyword evidence="5" id="KW-0133">Cell shape</keyword>
<protein>
    <submittedName>
        <fullName evidence="9">Rod shape-determining protein MreD</fullName>
    </submittedName>
</protein>
<name>A0A369MLM6_EGGLN</name>
<dbReference type="AlphaFoldDB" id="A0A369MLM6"/>
<reference evidence="12 13" key="2">
    <citation type="journal article" date="2018" name="Elife">
        <title>Discovery and characterization of a prevalent human gut bacterial enzyme sufficient for the inactivation of a family of plant toxins.</title>
        <authorList>
            <person name="Koppel N."/>
            <person name="Bisanz J.E."/>
            <person name="Pandelia M.E."/>
            <person name="Turnbaugh P.J."/>
            <person name="Balskus E.P."/>
        </authorList>
    </citation>
    <scope>NUCLEOTIDE SEQUENCE [LARGE SCALE GENOMIC DNA]</scope>
    <source>
        <strain evidence="10 12">MR1 #12</strain>
        <strain evidence="9 13">W1 BHI 6</strain>
    </source>
</reference>
<evidence type="ECO:0000256" key="8">
    <source>
        <dbReference type="SAM" id="Phobius"/>
    </source>
</evidence>
<evidence type="ECO:0000313" key="11">
    <source>
        <dbReference type="EMBL" id="TNU94042.1"/>
    </source>
</evidence>
<evidence type="ECO:0000256" key="4">
    <source>
        <dbReference type="ARBA" id="ARBA00022692"/>
    </source>
</evidence>
<reference evidence="11" key="3">
    <citation type="submission" date="2019-06" db="EMBL/GenBank/DDBJ databases">
        <authorList>
            <person name="Bisanz J.E."/>
            <person name="Turnbaugh P.J."/>
        </authorList>
    </citation>
    <scope>NUCLEOTIDE SEQUENCE</scope>
    <source>
        <strain evidence="11">SECO-MT75m2</strain>
    </source>
</reference>
<feature type="transmembrane region" description="Helical" evidence="8">
    <location>
        <begin position="6"/>
        <end position="31"/>
    </location>
</feature>
<evidence type="ECO:0000256" key="1">
    <source>
        <dbReference type="ARBA" id="ARBA00004651"/>
    </source>
</evidence>
<dbReference type="EMBL" id="VEVP01000005">
    <property type="protein sequence ID" value="TNU94042.1"/>
    <property type="molecule type" value="Genomic_DNA"/>
</dbReference>
<gene>
    <name evidence="9" type="primary">mreD</name>
    <name evidence="10" type="ORF">C1872_14475</name>
    <name evidence="9" type="ORF">C1875_00490</name>
    <name evidence="11" type="ORF">FIC87_03250</name>
</gene>
<reference evidence="11 14" key="1">
    <citation type="journal article" date="2005" name="Appl. Environ. Microbiol.">
        <title>Intestinal bacterial communities that produce active estrogen-like compounds enterodiol and enterolactone in humans.</title>
        <authorList>
            <person name="Clavel T."/>
            <person name="Henderson G."/>
            <person name="Alpert C.A."/>
            <person name="Philippe C."/>
            <person name="Rigottier-Gois L."/>
            <person name="Dore J."/>
            <person name="Blaut M."/>
        </authorList>
    </citation>
    <scope>NUCLEOTIDE SEQUENCE [LARGE SCALE GENOMIC DNA]</scope>
    <source>
        <strain evidence="11 14">SECO-MT75m2</strain>
    </source>
</reference>
<comment type="subcellular location">
    <subcellularLocation>
        <location evidence="1">Cell membrane</location>
        <topology evidence="1">Multi-pass membrane protein</topology>
    </subcellularLocation>
</comment>
<dbReference type="GO" id="GO:0005886">
    <property type="term" value="C:plasma membrane"/>
    <property type="evidence" value="ECO:0007669"/>
    <property type="project" value="UniProtKB-SubCell"/>
</dbReference>
<dbReference type="Proteomes" id="UP000253752">
    <property type="component" value="Unassembled WGS sequence"/>
</dbReference>
<evidence type="ECO:0000256" key="7">
    <source>
        <dbReference type="ARBA" id="ARBA00023136"/>
    </source>
</evidence>
<evidence type="ECO:0000256" key="3">
    <source>
        <dbReference type="ARBA" id="ARBA00022475"/>
    </source>
</evidence>
<keyword evidence="3" id="KW-1003">Cell membrane</keyword>
<keyword evidence="6 8" id="KW-1133">Transmembrane helix</keyword>
<evidence type="ECO:0000313" key="10">
    <source>
        <dbReference type="EMBL" id="RDB75221.1"/>
    </source>
</evidence>
<evidence type="ECO:0000313" key="13">
    <source>
        <dbReference type="Proteomes" id="UP000253970"/>
    </source>
</evidence>
<evidence type="ECO:0000256" key="2">
    <source>
        <dbReference type="ARBA" id="ARBA00007776"/>
    </source>
</evidence>
<dbReference type="Proteomes" id="UP000312594">
    <property type="component" value="Unassembled WGS sequence"/>
</dbReference>